<proteinExistence type="predicted"/>
<feature type="chain" id="PRO_5042979632" evidence="1">
    <location>
        <begin position="20"/>
        <end position="170"/>
    </location>
</feature>
<organism evidence="2 3">
    <name type="scientific">Litoribacter ruber</name>
    <dbReference type="NCBI Taxonomy" id="702568"/>
    <lineage>
        <taxon>Bacteria</taxon>
        <taxon>Pseudomonadati</taxon>
        <taxon>Bacteroidota</taxon>
        <taxon>Cytophagia</taxon>
        <taxon>Cytophagales</taxon>
        <taxon>Cyclobacteriaceae</taxon>
        <taxon>Litoribacter</taxon>
    </lineage>
</organism>
<dbReference type="AlphaFoldDB" id="A0AAP2CHV1"/>
<evidence type="ECO:0000313" key="2">
    <source>
        <dbReference type="EMBL" id="MBS9522840.1"/>
    </source>
</evidence>
<protein>
    <submittedName>
        <fullName evidence="2">Uncharacterized protein</fullName>
    </submittedName>
</protein>
<sequence length="170" mass="19394">MKVLFLSLACLFCLEAAFAQHVLLLQRGTNKKTRIFYEVGEEITYRQTDADYFYTDVITEIQQDIIVMRENVLKPEQIAVVDIRHKDERNQTIRNLSTLAAGAGALWLTAETINSLYHDGRLSYSTGGLILSGALFATSGIISLTKYKYFKNQGRNRIQLIRQEPEDQID</sequence>
<evidence type="ECO:0000313" key="3">
    <source>
        <dbReference type="Proteomes" id="UP001319104"/>
    </source>
</evidence>
<dbReference type="RefSeq" id="WP_213943720.1">
    <property type="nucleotide sequence ID" value="NZ_JAHBGI010000010.1"/>
</dbReference>
<feature type="signal peptide" evidence="1">
    <location>
        <begin position="1"/>
        <end position="19"/>
    </location>
</feature>
<evidence type="ECO:0000256" key="1">
    <source>
        <dbReference type="SAM" id="SignalP"/>
    </source>
</evidence>
<keyword evidence="1" id="KW-0732">Signal</keyword>
<dbReference type="Proteomes" id="UP001319104">
    <property type="component" value="Unassembled WGS sequence"/>
</dbReference>
<keyword evidence="3" id="KW-1185">Reference proteome</keyword>
<accession>A0AAP2CHV1</accession>
<dbReference type="EMBL" id="JAHCMY010000001">
    <property type="protein sequence ID" value="MBS9522840.1"/>
    <property type="molecule type" value="Genomic_DNA"/>
</dbReference>
<gene>
    <name evidence="2" type="ORF">KI659_02315</name>
</gene>
<name>A0AAP2CHV1_9BACT</name>
<comment type="caution">
    <text evidence="2">The sequence shown here is derived from an EMBL/GenBank/DDBJ whole genome shotgun (WGS) entry which is preliminary data.</text>
</comment>
<reference evidence="2 3" key="1">
    <citation type="submission" date="2021-05" db="EMBL/GenBank/DDBJ databases">
        <authorList>
            <person name="Zhang Z.D."/>
            <person name="Osman G."/>
        </authorList>
    </citation>
    <scope>NUCLEOTIDE SEQUENCE [LARGE SCALE GENOMIC DNA]</scope>
    <source>
        <strain evidence="2 3">KCTC 32217</strain>
    </source>
</reference>